<evidence type="ECO:0008006" key="4">
    <source>
        <dbReference type="Google" id="ProtNLM"/>
    </source>
</evidence>
<protein>
    <recommendedName>
        <fullName evidence="4">YokE-like PH domain-containing protein</fullName>
    </recommendedName>
</protein>
<keyword evidence="3" id="KW-1185">Reference proteome</keyword>
<evidence type="ECO:0000313" key="2">
    <source>
        <dbReference type="EMBL" id="QDU09427.1"/>
    </source>
</evidence>
<dbReference type="AlphaFoldDB" id="A0A517WVZ0"/>
<evidence type="ECO:0000313" key="3">
    <source>
        <dbReference type="Proteomes" id="UP000318384"/>
    </source>
</evidence>
<keyword evidence="1" id="KW-0472">Membrane</keyword>
<proteinExistence type="predicted"/>
<gene>
    <name evidence="2" type="ORF">V202x_28020</name>
</gene>
<dbReference type="RefSeq" id="WP_145175620.1">
    <property type="nucleotide sequence ID" value="NZ_CP037422.1"/>
</dbReference>
<evidence type="ECO:0000256" key="1">
    <source>
        <dbReference type="SAM" id="Phobius"/>
    </source>
</evidence>
<keyword evidence="1" id="KW-1133">Transmembrane helix</keyword>
<accession>A0A517WVZ0</accession>
<keyword evidence="1" id="KW-0812">Transmembrane</keyword>
<dbReference type="EMBL" id="CP037422">
    <property type="protein sequence ID" value="QDU09427.1"/>
    <property type="molecule type" value="Genomic_DNA"/>
</dbReference>
<dbReference type="OrthoDB" id="251792at2"/>
<dbReference type="Proteomes" id="UP000318384">
    <property type="component" value="Chromosome"/>
</dbReference>
<sequence length="295" mass="33920">METVDRDQVAEKLEELNFYWYPKISYRLETMFPRIDGFFINVQIRDKVDLVRHLEPLLGTMLLKKEVVLFLSKGSQSTLFDVFLMGSLWAESTLHTVIVFTNLRVFCIRTDRMGIPHKTFWSIYYSQIDEIVSTILGYTKICLKDGNNLWFSGFNKEAQQSMQCLVEEIGLEYRDKGFDPAVTQSREQLCGHCFSVIPPNIYQCECCRATYWTPSEVGIRSFIFPSWGDIVMRHYALACAEFCGFLLLVLLTLIAFSEGKYFTGLAIFFIANLADAALSVQIATKGLHLKKIPKK</sequence>
<name>A0A517WVZ0_9PLAN</name>
<organism evidence="2 3">
    <name type="scientific">Gimesia aquarii</name>
    <dbReference type="NCBI Taxonomy" id="2527964"/>
    <lineage>
        <taxon>Bacteria</taxon>
        <taxon>Pseudomonadati</taxon>
        <taxon>Planctomycetota</taxon>
        <taxon>Planctomycetia</taxon>
        <taxon>Planctomycetales</taxon>
        <taxon>Planctomycetaceae</taxon>
        <taxon>Gimesia</taxon>
    </lineage>
</organism>
<feature type="transmembrane region" description="Helical" evidence="1">
    <location>
        <begin position="262"/>
        <end position="284"/>
    </location>
</feature>
<feature type="transmembrane region" description="Helical" evidence="1">
    <location>
        <begin position="235"/>
        <end position="256"/>
    </location>
</feature>
<reference evidence="2 3" key="1">
    <citation type="submission" date="2019-03" db="EMBL/GenBank/DDBJ databases">
        <title>Deep-cultivation of Planctomycetes and their phenomic and genomic characterization uncovers novel biology.</title>
        <authorList>
            <person name="Wiegand S."/>
            <person name="Jogler M."/>
            <person name="Boedeker C."/>
            <person name="Pinto D."/>
            <person name="Vollmers J."/>
            <person name="Rivas-Marin E."/>
            <person name="Kohn T."/>
            <person name="Peeters S.H."/>
            <person name="Heuer A."/>
            <person name="Rast P."/>
            <person name="Oberbeckmann S."/>
            <person name="Bunk B."/>
            <person name="Jeske O."/>
            <person name="Meyerdierks A."/>
            <person name="Storesund J.E."/>
            <person name="Kallscheuer N."/>
            <person name="Luecker S."/>
            <person name="Lage O.M."/>
            <person name="Pohl T."/>
            <person name="Merkel B.J."/>
            <person name="Hornburger P."/>
            <person name="Mueller R.-W."/>
            <person name="Bruemmer F."/>
            <person name="Labrenz M."/>
            <person name="Spormann A.M."/>
            <person name="Op den Camp H."/>
            <person name="Overmann J."/>
            <person name="Amann R."/>
            <person name="Jetten M.S.M."/>
            <person name="Mascher T."/>
            <person name="Medema M.H."/>
            <person name="Devos D.P."/>
            <person name="Kaster A.-K."/>
            <person name="Ovreas L."/>
            <person name="Rohde M."/>
            <person name="Galperin M.Y."/>
            <person name="Jogler C."/>
        </authorList>
    </citation>
    <scope>NUCLEOTIDE SEQUENCE [LARGE SCALE GENOMIC DNA]</scope>
    <source>
        <strain evidence="2 3">V202</strain>
    </source>
</reference>